<name>A0A0M4TKN7_9BACT</name>
<dbReference type="PATRIC" id="fig|199.248.peg.58"/>
<dbReference type="AlphaFoldDB" id="A0A0M4TKN7"/>
<protein>
    <submittedName>
        <fullName evidence="5">Site-specific recombinase, phage integrase family</fullName>
    </submittedName>
</protein>
<dbReference type="InterPro" id="IPR050090">
    <property type="entry name" value="Tyrosine_recombinase_XerCD"/>
</dbReference>
<keyword evidence="3" id="KW-0233">DNA recombination</keyword>
<evidence type="ECO:0000256" key="1">
    <source>
        <dbReference type="ARBA" id="ARBA00008857"/>
    </source>
</evidence>
<evidence type="ECO:0000259" key="4">
    <source>
        <dbReference type="PROSITE" id="PS51898"/>
    </source>
</evidence>
<dbReference type="InterPro" id="IPR013762">
    <property type="entry name" value="Integrase-like_cat_sf"/>
</dbReference>
<feature type="domain" description="Tyr recombinase" evidence="4">
    <location>
        <begin position="454"/>
        <end position="649"/>
    </location>
</feature>
<dbReference type="Gene3D" id="1.10.443.10">
    <property type="entry name" value="Intergrase catalytic core"/>
    <property type="match status" value="1"/>
</dbReference>
<evidence type="ECO:0000256" key="2">
    <source>
        <dbReference type="ARBA" id="ARBA00023125"/>
    </source>
</evidence>
<proteinExistence type="inferred from homology"/>
<dbReference type="GO" id="GO:0006310">
    <property type="term" value="P:DNA recombination"/>
    <property type="evidence" value="ECO:0007669"/>
    <property type="project" value="UniProtKB-KW"/>
</dbReference>
<sequence>MGQHLRERNGIYYYRVTLAPSIRKFFNEKREICFSTSTNLLEKARKRAKILDNNLYLIKRAVHMNLGDSIIQSFVNSFMKVKLSKSIKEHSLLNKKMDVEFLNALNDYFKQSLIDGGLPQILIKDISNITNTAGALGSKNKENIGQTLLEKNILTLNYLVSKLEKSSVLFDDKREHCFLEDDSSDNLAKHAKPSSFDAKDIASFQENIKELEDSGCLPITDGQLKAMAQRISETVYAILDQKYGSTSNLKLVRTKNSHRSMEDIILDPNPPKNIKIKLDDDSSFSIFNPSAKITKEYEIRQVLQATSGSSNQFSALNLEDQKSLKDAFEIFETNTKRADKWSPDTQRLVTGVKKLLFLYFNEDTPVYRITRDNLLEFRDLLYKIPTKLAQKSRYKDKSLSQILKLGEKDDKLSEPTIQKYMIRVIQFFNYCFDSGYIGKSITAKMNVKIDVDPSERAVLPYDVSEARKIFDIVTNIKQSGKSPSSRIEASELYYVTMIAAYSGMRIKEITQLHKEDIVLKDGIYCFNINTNDGKTTKTKNSIRFVPIHSKLIDLGLLEYVNSKKSGNIFKVSNKDFSEIFRSQIQRKFIDKDSKKTFYSFRHYFIDYLVQREVEANLIAQIVGHEKQYKILLNTYAKPINANTLKAKVEMVSYDNE</sequence>
<evidence type="ECO:0000256" key="3">
    <source>
        <dbReference type="ARBA" id="ARBA00023172"/>
    </source>
</evidence>
<dbReference type="InterPro" id="IPR011010">
    <property type="entry name" value="DNA_brk_join_enz"/>
</dbReference>
<accession>A0A0M4TKN7</accession>
<dbReference type="EMBL" id="CP012541">
    <property type="protein sequence ID" value="ALF46781.1"/>
    <property type="molecule type" value="Genomic_DNA"/>
</dbReference>
<dbReference type="Proteomes" id="UP000066049">
    <property type="component" value="Chromosome"/>
</dbReference>
<dbReference type="GO" id="GO:0003677">
    <property type="term" value="F:DNA binding"/>
    <property type="evidence" value="ECO:0007669"/>
    <property type="project" value="UniProtKB-KW"/>
</dbReference>
<dbReference type="PROSITE" id="PS51898">
    <property type="entry name" value="TYR_RECOMBINASE"/>
    <property type="match status" value="1"/>
</dbReference>
<dbReference type="InterPro" id="IPR002104">
    <property type="entry name" value="Integrase_catalytic"/>
</dbReference>
<dbReference type="GO" id="GO:0015074">
    <property type="term" value="P:DNA integration"/>
    <property type="evidence" value="ECO:0007669"/>
    <property type="project" value="InterPro"/>
</dbReference>
<evidence type="ECO:0000313" key="5">
    <source>
        <dbReference type="EMBL" id="ALF46781.1"/>
    </source>
</evidence>
<dbReference type="PANTHER" id="PTHR30349:SF41">
    <property type="entry name" value="INTEGRASE_RECOMBINASE PROTEIN MJ0367-RELATED"/>
    <property type="match status" value="1"/>
</dbReference>
<evidence type="ECO:0000313" key="6">
    <source>
        <dbReference type="Proteomes" id="UP000066049"/>
    </source>
</evidence>
<dbReference type="RefSeq" id="WP_234400547.1">
    <property type="nucleotide sequence ID" value="NZ_PIRF01000003.1"/>
</dbReference>
<dbReference type="CDD" id="cd01184">
    <property type="entry name" value="INT_C_like_1"/>
    <property type="match status" value="1"/>
</dbReference>
<reference evidence="6" key="1">
    <citation type="submission" date="2015-08" db="EMBL/GenBank/DDBJ databases">
        <title>Comparative genomics of the Campylobacter concisus group.</title>
        <authorList>
            <person name="Miller W.G."/>
            <person name="Yee E."/>
            <person name="Chapman M.H."/>
            <person name="Huynh S."/>
            <person name="Bono J.L."/>
            <person name="On S.L.W."/>
            <person name="St Leger J."/>
            <person name="Foster G."/>
            <person name="Parker C.T."/>
        </authorList>
    </citation>
    <scope>NUCLEOTIDE SEQUENCE [LARGE SCALE GENOMIC DNA]</scope>
    <source>
        <strain evidence="6">ATCC 33237</strain>
    </source>
</reference>
<dbReference type="PANTHER" id="PTHR30349">
    <property type="entry name" value="PHAGE INTEGRASE-RELATED"/>
    <property type="match status" value="1"/>
</dbReference>
<keyword evidence="2" id="KW-0238">DNA-binding</keyword>
<comment type="similarity">
    <text evidence="1">Belongs to the 'phage' integrase family.</text>
</comment>
<dbReference type="SUPFAM" id="SSF56349">
    <property type="entry name" value="DNA breaking-rejoining enzymes"/>
    <property type="match status" value="1"/>
</dbReference>
<dbReference type="KEGG" id="ccoc:CCON33237_0052"/>
<gene>
    <name evidence="5" type="ORF">CCON33237_0052</name>
</gene>
<dbReference type="Pfam" id="PF00589">
    <property type="entry name" value="Phage_integrase"/>
    <property type="match status" value="1"/>
</dbReference>
<organism evidence="5 6">
    <name type="scientific">Campylobacter concisus</name>
    <dbReference type="NCBI Taxonomy" id="199"/>
    <lineage>
        <taxon>Bacteria</taxon>
        <taxon>Pseudomonadati</taxon>
        <taxon>Campylobacterota</taxon>
        <taxon>Epsilonproteobacteria</taxon>
        <taxon>Campylobacterales</taxon>
        <taxon>Campylobacteraceae</taxon>
        <taxon>Campylobacter</taxon>
    </lineage>
</organism>